<dbReference type="Proteomes" id="UP001234202">
    <property type="component" value="Unassembled WGS sequence"/>
</dbReference>
<comment type="caution">
    <text evidence="1">The sequence shown here is derived from an EMBL/GenBank/DDBJ whole genome shotgun (WGS) entry which is preliminary data.</text>
</comment>
<reference evidence="1" key="1">
    <citation type="submission" date="2023-04" db="EMBL/GenBank/DDBJ databases">
        <title>Draft Genome sequencing of Naganishia species isolated from polar environments using Oxford Nanopore Technology.</title>
        <authorList>
            <person name="Leo P."/>
            <person name="Venkateswaran K."/>
        </authorList>
    </citation>
    <scope>NUCLEOTIDE SEQUENCE</scope>
    <source>
        <strain evidence="1">DBVPG 5303</strain>
    </source>
</reference>
<name>A0ACC2WYJ7_9TREE</name>
<evidence type="ECO:0000313" key="2">
    <source>
        <dbReference type="Proteomes" id="UP001234202"/>
    </source>
</evidence>
<evidence type="ECO:0000313" key="1">
    <source>
        <dbReference type="EMBL" id="KAJ9116538.1"/>
    </source>
</evidence>
<keyword evidence="2" id="KW-1185">Reference proteome</keyword>
<sequence length="638" mass="71245">MSSQVQPPHQAPDSKVDTRTSGGGLGEINGDQTEGQHPDGLVAKAVDAANEVVAKDGEDGQRSKASLVDGWRYLNKDGFTREPLKIAIAGGGASGICLALKLLQAQKSGRLGDIHITIYERSQDYGGTWHSNRYPGCRCDNASHVYQFSFAPYADWPQFYSSSRDINKYMHIVAQKFGVEPLIKCNRTVKSAIYSEETAKWTIEVEDKDSAVETIEVDIYVPATGVLSQVNKPHIPGLENFPKDKVLHTAEWPVDLDYETAFKDENVAVVGNGSSGLQTIGTIAPFAKSVSIFARSKFWISPPILAERAGVRDWKGGNFYYSDAEREEFAANAEALWKHGYELSEATMHLFDIFRKNSAEQEGMKALLRQLMNADLRDPQLIAKLVPDFDVWCRRVTPCVPFMEAIHMPTVSLTMDPIEKVSKQSITTKNGQEYNVDRIILATGFDTTFKPKYPLRGRKGIDLSDIWSIRPKGFPNMFIMCGPGTTFANGAVLPGMEANAQYIVDVVAKMQSQDIRSMEISQESQDEYNRQQESVMADLVFTSSCSSWYKGGKADAPPDALYAGSSLQFMELLASPRWEDWKYEYRYKNKYSFLGKGTSSIEARGGDRAFYLDKEIYRNPLRESEYREPTNGAIPINI</sequence>
<protein>
    <submittedName>
        <fullName evidence="1">Uncharacterized protein</fullName>
    </submittedName>
</protein>
<organism evidence="1 2">
    <name type="scientific">Naganishia onofrii</name>
    <dbReference type="NCBI Taxonomy" id="1851511"/>
    <lineage>
        <taxon>Eukaryota</taxon>
        <taxon>Fungi</taxon>
        <taxon>Dikarya</taxon>
        <taxon>Basidiomycota</taxon>
        <taxon>Agaricomycotina</taxon>
        <taxon>Tremellomycetes</taxon>
        <taxon>Filobasidiales</taxon>
        <taxon>Filobasidiaceae</taxon>
        <taxon>Naganishia</taxon>
    </lineage>
</organism>
<gene>
    <name evidence="1" type="ORF">QFC24_006708</name>
</gene>
<proteinExistence type="predicted"/>
<dbReference type="EMBL" id="JASBWV010000036">
    <property type="protein sequence ID" value="KAJ9116538.1"/>
    <property type="molecule type" value="Genomic_DNA"/>
</dbReference>
<accession>A0ACC2WYJ7</accession>